<dbReference type="RefSeq" id="WP_106844965.1">
    <property type="nucleotide sequence ID" value="NZ_CP027792.1"/>
</dbReference>
<sequence length="160" mass="16861">MPTTSSLLRTASAALALGALAACSSTPKPTEEMAVGRAAVQRVTAMPEVAANAPVEMQRARDKWLQAERAMSNKDYKEARRLATEAEAEARLAESKAEAVDNTRTLQEVQGSIRSLQQEIDYRARTSATPVAVPVPVPVPAAAGSSTTTTTITTTPAPAR</sequence>
<dbReference type="InterPro" id="IPR025511">
    <property type="entry name" value="DUF4398"/>
</dbReference>
<dbReference type="Pfam" id="PF14346">
    <property type="entry name" value="DUF4398"/>
    <property type="match status" value="1"/>
</dbReference>
<dbReference type="KEGG" id="melm:C7H73_01105"/>
<evidence type="ECO:0000259" key="4">
    <source>
        <dbReference type="Pfam" id="PF14346"/>
    </source>
</evidence>
<evidence type="ECO:0000256" key="2">
    <source>
        <dbReference type="SAM" id="MobiDB-lite"/>
    </source>
</evidence>
<dbReference type="AlphaFoldDB" id="A0A2P1NH83"/>
<feature type="chain" id="PRO_5015201242" description="DUF4398 domain-containing protein" evidence="3">
    <location>
        <begin position="22"/>
        <end position="160"/>
    </location>
</feature>
<evidence type="ECO:0000256" key="3">
    <source>
        <dbReference type="SAM" id="SignalP"/>
    </source>
</evidence>
<dbReference type="Gene3D" id="1.20.1270.390">
    <property type="match status" value="1"/>
</dbReference>
<feature type="domain" description="DUF4398" evidence="4">
    <location>
        <begin position="31"/>
        <end position="107"/>
    </location>
</feature>
<dbReference type="EMBL" id="CP027792">
    <property type="protein sequence ID" value="AVP56404.1"/>
    <property type="molecule type" value="Genomic_DNA"/>
</dbReference>
<keyword evidence="1" id="KW-0175">Coiled coil</keyword>
<feature type="signal peptide" evidence="3">
    <location>
        <begin position="1"/>
        <end position="21"/>
    </location>
</feature>
<keyword evidence="3" id="KW-0732">Signal</keyword>
<keyword evidence="6" id="KW-1185">Reference proteome</keyword>
<dbReference type="OrthoDB" id="8821433at2"/>
<feature type="region of interest" description="Disordered" evidence="2">
    <location>
        <begin position="139"/>
        <end position="160"/>
    </location>
</feature>
<accession>A0A2P1NH83</accession>
<dbReference type="Proteomes" id="UP000241829">
    <property type="component" value="Chromosome"/>
</dbReference>
<evidence type="ECO:0000313" key="5">
    <source>
        <dbReference type="EMBL" id="AVP56404.1"/>
    </source>
</evidence>
<name>A0A2P1NH83_9BURK</name>
<organism evidence="5 6">
    <name type="scientific">Pulveribacter suum</name>
    <dbReference type="NCBI Taxonomy" id="2116657"/>
    <lineage>
        <taxon>Bacteria</taxon>
        <taxon>Pseudomonadati</taxon>
        <taxon>Pseudomonadota</taxon>
        <taxon>Betaproteobacteria</taxon>
        <taxon>Burkholderiales</taxon>
        <taxon>Comamonadaceae</taxon>
        <taxon>Pulveribacter</taxon>
    </lineage>
</organism>
<feature type="compositionally biased region" description="Low complexity" evidence="2">
    <location>
        <begin position="140"/>
        <end position="160"/>
    </location>
</feature>
<reference evidence="6" key="1">
    <citation type="submission" date="2018-03" db="EMBL/GenBank/DDBJ databases">
        <title>Genome sequencing of Melaminivora sp. strain SC2-7.</title>
        <authorList>
            <person name="Kim S.-J."/>
            <person name="Heo J."/>
            <person name="Ahn J.-H."/>
            <person name="Kwon S.-W."/>
        </authorList>
    </citation>
    <scope>NUCLEOTIDE SEQUENCE [LARGE SCALE GENOMIC DNA]</scope>
    <source>
        <strain evidence="6">SC2-7</strain>
    </source>
</reference>
<evidence type="ECO:0000313" key="6">
    <source>
        <dbReference type="Proteomes" id="UP000241829"/>
    </source>
</evidence>
<evidence type="ECO:0000256" key="1">
    <source>
        <dbReference type="SAM" id="Coils"/>
    </source>
</evidence>
<feature type="coiled-coil region" evidence="1">
    <location>
        <begin position="69"/>
        <end position="103"/>
    </location>
</feature>
<gene>
    <name evidence="5" type="ORF">C7H73_01105</name>
</gene>
<proteinExistence type="predicted"/>
<protein>
    <recommendedName>
        <fullName evidence="4">DUF4398 domain-containing protein</fullName>
    </recommendedName>
</protein>